<dbReference type="GO" id="GO:0046512">
    <property type="term" value="P:sphingosine biosynthetic process"/>
    <property type="evidence" value="ECO:0007669"/>
    <property type="project" value="TreeGrafter"/>
</dbReference>
<dbReference type="InterPro" id="IPR050187">
    <property type="entry name" value="Lipid_Phosphate_FormReg"/>
</dbReference>
<evidence type="ECO:0000256" key="1">
    <source>
        <dbReference type="SAM" id="MobiDB-lite"/>
    </source>
</evidence>
<evidence type="ECO:0000259" key="2">
    <source>
        <dbReference type="PROSITE" id="PS50146"/>
    </source>
</evidence>
<dbReference type="GeneID" id="37011801"/>
<dbReference type="SUPFAM" id="SSF111331">
    <property type="entry name" value="NAD kinase/diacylglycerol kinase-like"/>
    <property type="match status" value="1"/>
</dbReference>
<dbReference type="GO" id="GO:0016020">
    <property type="term" value="C:membrane"/>
    <property type="evidence" value="ECO:0007669"/>
    <property type="project" value="TreeGrafter"/>
</dbReference>
<dbReference type="PANTHER" id="PTHR12358:SF105">
    <property type="entry name" value="DAGKC DOMAIN-CONTAINING PROTEIN"/>
    <property type="match status" value="1"/>
</dbReference>
<feature type="compositionally biased region" description="Basic residues" evidence="1">
    <location>
        <begin position="413"/>
        <end position="425"/>
    </location>
</feature>
<gene>
    <name evidence="3" type="ORF">BCV69DRAFT_243372</name>
</gene>
<proteinExistence type="predicted"/>
<evidence type="ECO:0000313" key="4">
    <source>
        <dbReference type="Proteomes" id="UP000245942"/>
    </source>
</evidence>
<sequence>MTSRNVLIWNPAAGARLAAEILALVRQSLAESGQTFTEYETDAPEHASKIGVELRSQAHGESASEPLTVILLGGDGTTQEFLSGLFESCSDQQQLPDLRIVLVPTGTANALYSALYPPASSSRHEPLEDSTQHGWRLRSLRAYISSLKPAKAEGSFRLYPLTLANTTVHEEDSIPKEVLTHLITSHALHAAILRDSEELRESHPGIERFKMAAQKNVTSWIDGELVLRRAPTAGLPLQKYNPRSRKFDEVEGEGSVVEGPFFYIASMTTDRLEPSFVPAPFGFAEASSSASSSSLARPPQCLDVVLIRPLKDPQVQGESTLQARQTFAEKRVTPITQGMYDEGKHVNLVYPTVEGRLEERIREDVEGVDVIDYWRVGGWEWTPVSGRKGHAVLNIHLRAHTHPRSPSTASRLYSRRSRLSRRRID</sequence>
<dbReference type="STRING" id="1684307.A0A316UIU1"/>
<organism evidence="3 4">
    <name type="scientific">Pseudomicrostroma glucosiphilum</name>
    <dbReference type="NCBI Taxonomy" id="1684307"/>
    <lineage>
        <taxon>Eukaryota</taxon>
        <taxon>Fungi</taxon>
        <taxon>Dikarya</taxon>
        <taxon>Basidiomycota</taxon>
        <taxon>Ustilaginomycotina</taxon>
        <taxon>Exobasidiomycetes</taxon>
        <taxon>Microstromatales</taxon>
        <taxon>Microstromatales incertae sedis</taxon>
        <taxon>Pseudomicrostroma</taxon>
    </lineage>
</organism>
<dbReference type="GO" id="GO:0001727">
    <property type="term" value="F:lipid kinase activity"/>
    <property type="evidence" value="ECO:0007669"/>
    <property type="project" value="TreeGrafter"/>
</dbReference>
<dbReference type="InterPro" id="IPR016064">
    <property type="entry name" value="NAD/diacylglycerol_kinase_sf"/>
</dbReference>
<dbReference type="PROSITE" id="PS50146">
    <property type="entry name" value="DAGK"/>
    <property type="match status" value="1"/>
</dbReference>
<dbReference type="PANTHER" id="PTHR12358">
    <property type="entry name" value="SPHINGOSINE KINASE"/>
    <property type="match status" value="1"/>
</dbReference>
<feature type="region of interest" description="Disordered" evidence="1">
    <location>
        <begin position="402"/>
        <end position="425"/>
    </location>
</feature>
<dbReference type="InterPro" id="IPR001206">
    <property type="entry name" value="Diacylglycerol_kinase_cat_dom"/>
</dbReference>
<dbReference type="Pfam" id="PF00781">
    <property type="entry name" value="DAGK_cat"/>
    <property type="match status" value="1"/>
</dbReference>
<dbReference type="EMBL" id="KZ819321">
    <property type="protein sequence ID" value="PWN24261.1"/>
    <property type="molecule type" value="Genomic_DNA"/>
</dbReference>
<reference evidence="3 4" key="1">
    <citation type="journal article" date="2018" name="Mol. Biol. Evol.">
        <title>Broad Genomic Sampling Reveals a Smut Pathogenic Ancestry of the Fungal Clade Ustilaginomycotina.</title>
        <authorList>
            <person name="Kijpornyongpan T."/>
            <person name="Mondo S.J."/>
            <person name="Barry K."/>
            <person name="Sandor L."/>
            <person name="Lee J."/>
            <person name="Lipzen A."/>
            <person name="Pangilinan J."/>
            <person name="LaButti K."/>
            <person name="Hainaut M."/>
            <person name="Henrissat B."/>
            <person name="Grigoriev I.V."/>
            <person name="Spatafora J.W."/>
            <person name="Aime M.C."/>
        </authorList>
    </citation>
    <scope>NUCLEOTIDE SEQUENCE [LARGE SCALE GENOMIC DNA]</scope>
    <source>
        <strain evidence="3 4">MCA 4718</strain>
    </source>
</reference>
<keyword evidence="4" id="KW-1185">Reference proteome</keyword>
<dbReference type="OrthoDB" id="336240at2759"/>
<name>A0A316UIU1_9BASI</name>
<dbReference type="GO" id="GO:0005737">
    <property type="term" value="C:cytoplasm"/>
    <property type="evidence" value="ECO:0007669"/>
    <property type="project" value="TreeGrafter"/>
</dbReference>
<dbReference type="Proteomes" id="UP000245942">
    <property type="component" value="Unassembled WGS sequence"/>
</dbReference>
<accession>A0A316UIU1</accession>
<evidence type="ECO:0000313" key="3">
    <source>
        <dbReference type="EMBL" id="PWN24261.1"/>
    </source>
</evidence>
<dbReference type="Gene3D" id="3.40.50.10330">
    <property type="entry name" value="Probable inorganic polyphosphate/atp-NAD kinase, domain 1"/>
    <property type="match status" value="1"/>
</dbReference>
<dbReference type="RefSeq" id="XP_025351421.1">
    <property type="nucleotide sequence ID" value="XM_025490067.1"/>
</dbReference>
<dbReference type="InterPro" id="IPR017438">
    <property type="entry name" value="ATP-NAD_kinase_N"/>
</dbReference>
<feature type="domain" description="DAGKc" evidence="2">
    <location>
        <begin position="1"/>
        <end position="151"/>
    </location>
</feature>
<protein>
    <recommendedName>
        <fullName evidence="2">DAGKc domain-containing protein</fullName>
    </recommendedName>
</protein>
<dbReference type="AlphaFoldDB" id="A0A316UIU1"/>